<organism evidence="2 3">
    <name type="scientific">Ganoderma sinense ZZ0214-1</name>
    <dbReference type="NCBI Taxonomy" id="1077348"/>
    <lineage>
        <taxon>Eukaryota</taxon>
        <taxon>Fungi</taxon>
        <taxon>Dikarya</taxon>
        <taxon>Basidiomycota</taxon>
        <taxon>Agaricomycotina</taxon>
        <taxon>Agaricomycetes</taxon>
        <taxon>Polyporales</taxon>
        <taxon>Polyporaceae</taxon>
        <taxon>Ganoderma</taxon>
    </lineage>
</organism>
<name>A0A2G8SDW3_9APHY</name>
<comment type="caution">
    <text evidence="2">The sequence shown here is derived from an EMBL/GenBank/DDBJ whole genome shotgun (WGS) entry which is preliminary data.</text>
</comment>
<dbReference type="AlphaFoldDB" id="A0A2G8SDW3"/>
<keyword evidence="3" id="KW-1185">Reference proteome</keyword>
<reference evidence="2 3" key="1">
    <citation type="journal article" date="2015" name="Sci. Rep.">
        <title>Chromosome-level genome map provides insights into diverse defense mechanisms in the medicinal fungus Ganoderma sinense.</title>
        <authorList>
            <person name="Zhu Y."/>
            <person name="Xu J."/>
            <person name="Sun C."/>
            <person name="Zhou S."/>
            <person name="Xu H."/>
            <person name="Nelson D.R."/>
            <person name="Qian J."/>
            <person name="Song J."/>
            <person name="Luo H."/>
            <person name="Xiang L."/>
            <person name="Li Y."/>
            <person name="Xu Z."/>
            <person name="Ji A."/>
            <person name="Wang L."/>
            <person name="Lu S."/>
            <person name="Hayward A."/>
            <person name="Sun W."/>
            <person name="Li X."/>
            <person name="Schwartz D.C."/>
            <person name="Wang Y."/>
            <person name="Chen S."/>
        </authorList>
    </citation>
    <scope>NUCLEOTIDE SEQUENCE [LARGE SCALE GENOMIC DNA]</scope>
    <source>
        <strain evidence="2 3">ZZ0214-1</strain>
    </source>
</reference>
<dbReference type="Proteomes" id="UP000230002">
    <property type="component" value="Unassembled WGS sequence"/>
</dbReference>
<accession>A0A2G8SDW3</accession>
<evidence type="ECO:0000313" key="2">
    <source>
        <dbReference type="EMBL" id="PIL31917.1"/>
    </source>
</evidence>
<sequence length="81" mass="9084">MQKPLPSPFHSNHSPSLPKLPDDPAISPMPSPLYFNHPLPILPVLPVLPVPPDDPAIPLALVLQIIMHQLSHRRLRYLKKP</sequence>
<proteinExistence type="predicted"/>
<dbReference type="EMBL" id="AYKW01000012">
    <property type="protein sequence ID" value="PIL31917.1"/>
    <property type="molecule type" value="Genomic_DNA"/>
</dbReference>
<evidence type="ECO:0000313" key="3">
    <source>
        <dbReference type="Proteomes" id="UP000230002"/>
    </source>
</evidence>
<gene>
    <name evidence="2" type="ORF">GSI_06621</name>
</gene>
<evidence type="ECO:0000256" key="1">
    <source>
        <dbReference type="SAM" id="MobiDB-lite"/>
    </source>
</evidence>
<feature type="region of interest" description="Disordered" evidence="1">
    <location>
        <begin position="1"/>
        <end position="24"/>
    </location>
</feature>
<protein>
    <submittedName>
        <fullName evidence="2">Uncharacterized protein</fullName>
    </submittedName>
</protein>